<evidence type="ECO:0000256" key="7">
    <source>
        <dbReference type="ARBA" id="ARBA00023054"/>
    </source>
</evidence>
<dbReference type="InterPro" id="IPR027417">
    <property type="entry name" value="P-loop_NTPase"/>
</dbReference>
<keyword evidence="6" id="KW-0067">ATP-binding</keyword>
<dbReference type="InterPro" id="IPR038718">
    <property type="entry name" value="SNF2-like_sf"/>
</dbReference>
<protein>
    <submittedName>
        <fullName evidence="13">SNF2 family N-terminal domain</fullName>
    </submittedName>
</protein>
<keyword evidence="4" id="KW-0378">Hydrolase</keyword>
<organism evidence="13 14">
    <name type="scientific">Carpediemonas membranifera</name>
    <dbReference type="NCBI Taxonomy" id="201153"/>
    <lineage>
        <taxon>Eukaryota</taxon>
        <taxon>Metamonada</taxon>
        <taxon>Carpediemonas-like organisms</taxon>
        <taxon>Carpediemonas</taxon>
    </lineage>
</organism>
<evidence type="ECO:0000256" key="2">
    <source>
        <dbReference type="ARBA" id="ARBA00007025"/>
    </source>
</evidence>
<dbReference type="Pfam" id="PF00271">
    <property type="entry name" value="Helicase_C"/>
    <property type="match status" value="1"/>
</dbReference>
<dbReference type="InterPro" id="IPR001650">
    <property type="entry name" value="Helicase_C-like"/>
</dbReference>
<evidence type="ECO:0000259" key="11">
    <source>
        <dbReference type="PROSITE" id="PS51192"/>
    </source>
</evidence>
<dbReference type="Gene3D" id="3.40.50.10810">
    <property type="entry name" value="Tandem AAA-ATPase domain"/>
    <property type="match status" value="1"/>
</dbReference>
<dbReference type="PROSITE" id="PS51192">
    <property type="entry name" value="HELICASE_ATP_BIND_1"/>
    <property type="match status" value="1"/>
</dbReference>
<dbReference type="SUPFAM" id="SSF52540">
    <property type="entry name" value="P-loop containing nucleoside triphosphate hydrolases"/>
    <property type="match status" value="2"/>
</dbReference>
<sequence length="941" mass="106006">MSPSSGPNTSAPRARQLTQLCFTQSGRNIPITAPVVGAAITVDQAQAVRNKEIHDKVRIRLEDLQRLLNHRSVSDEDKLAYLIEWKALNLFTLQRHLRDRMLAAFRSSALTTVDHGSPETCSKHRAIPVLDGRTYPELLSASQHEVSTRRSERRLTFVKALVMGVQSFREHQASKHRSYAVISKGIAKRARQEEREKEREREREERLRLRALKENRYDEYVSLVRNMKNDRITHLLQETDSYLKALARNVSGGVTDNYHEAVHSSALSDIQQPAILVGGTLKPYQLEGVRWLASLHRGRLNGILADEMGLGKTIQTIAFLSYMQESARIPGPHIILVPLGTLPNWEAEFKQWCPSLKVLSYIGPPKARKALKTDVLNERFNVLLTSFDYMLKDVTVLKKVHWQYVVVDEGHRIKNHNSKLSTVLKTHVTSHNRLILTGTPLQNNLTELWSLLNFILPSIFDSSDNFEQWFNAPFAKLEQDEAMETTEEERLVIIERLHQILRPFLLRRVKADVARQLPRKTEAVVRCALSGWQAHMYRQVQSQGTAMLTSGGQTRALTNVEMQLRKVCLHPYMFHDAPLDDQIWRVSGKFELLDRVLPKLHATGHRVLIFSQMKQLLDTLGNYMVYKNMKFLRLDGTTKAEERQPLLDAFNKANSEFFAFLLTTRAGGLGINLQTADTVIIFDSDWNPQMDAQAQARAHRIGQTSEVKVLRLVSAAPIEERILAAADRKMGMTSVIIQAGEFGTKGGEKSSAKERKEELKRLILEEAPETERNIPTATEINEIIARSEDEFKQFEAFDQAAEQRRQADWTASGNIGLCPPRLDKTVPPWVLEMEAKQAEEAAKAQSLVTDLPRKRKAAPLTFMPQDSSDESSDGSDDESAASEFGDNGADATSPLIEVETAVTAAGTAAQSGETTQVGTPLMLLPGDLEMPLISEDLMSLM</sequence>
<dbReference type="GO" id="GO:0005524">
    <property type="term" value="F:ATP binding"/>
    <property type="evidence" value="ECO:0007669"/>
    <property type="project" value="UniProtKB-KW"/>
</dbReference>
<keyword evidence="5" id="KW-0347">Helicase</keyword>
<dbReference type="InterPro" id="IPR000330">
    <property type="entry name" value="SNF2_N"/>
</dbReference>
<evidence type="ECO:0000313" key="14">
    <source>
        <dbReference type="Proteomes" id="UP000717585"/>
    </source>
</evidence>
<dbReference type="Proteomes" id="UP000717585">
    <property type="component" value="Unassembled WGS sequence"/>
</dbReference>
<evidence type="ECO:0000256" key="3">
    <source>
        <dbReference type="ARBA" id="ARBA00022741"/>
    </source>
</evidence>
<dbReference type="PROSITE" id="PS51194">
    <property type="entry name" value="HELICASE_CTER"/>
    <property type="match status" value="1"/>
</dbReference>
<name>A0A8J6DZH2_9EUKA</name>
<dbReference type="GO" id="GO:0016787">
    <property type="term" value="F:hydrolase activity"/>
    <property type="evidence" value="ECO:0007669"/>
    <property type="project" value="UniProtKB-KW"/>
</dbReference>
<evidence type="ECO:0000256" key="9">
    <source>
        <dbReference type="SAM" id="Coils"/>
    </source>
</evidence>
<comment type="similarity">
    <text evidence="2">Belongs to the SNF2/RAD54 helicase family.</text>
</comment>
<feature type="compositionally biased region" description="Acidic residues" evidence="10">
    <location>
        <begin position="867"/>
        <end position="880"/>
    </location>
</feature>
<dbReference type="SMART" id="SM00490">
    <property type="entry name" value="HELICc"/>
    <property type="match status" value="1"/>
</dbReference>
<evidence type="ECO:0000256" key="1">
    <source>
        <dbReference type="ARBA" id="ARBA00004123"/>
    </source>
</evidence>
<comment type="caution">
    <text evidence="13">The sequence shown here is derived from an EMBL/GenBank/DDBJ whole genome shotgun (WGS) entry which is preliminary data.</text>
</comment>
<keyword evidence="14" id="KW-1185">Reference proteome</keyword>
<keyword evidence="7 9" id="KW-0175">Coiled coil</keyword>
<evidence type="ECO:0000259" key="12">
    <source>
        <dbReference type="PROSITE" id="PS51194"/>
    </source>
</evidence>
<dbReference type="CDD" id="cd18793">
    <property type="entry name" value="SF2_C_SNF"/>
    <property type="match status" value="1"/>
</dbReference>
<comment type="subcellular location">
    <subcellularLocation>
        <location evidence="1">Nucleus</location>
    </subcellularLocation>
</comment>
<dbReference type="InterPro" id="IPR014001">
    <property type="entry name" value="Helicase_ATP-bd"/>
</dbReference>
<dbReference type="GO" id="GO:0004386">
    <property type="term" value="F:helicase activity"/>
    <property type="evidence" value="ECO:0007669"/>
    <property type="project" value="UniProtKB-KW"/>
</dbReference>
<dbReference type="SMART" id="SM00487">
    <property type="entry name" value="DEXDc"/>
    <property type="match status" value="1"/>
</dbReference>
<dbReference type="EMBL" id="JAHDYR010000062">
    <property type="protein sequence ID" value="KAG9390713.1"/>
    <property type="molecule type" value="Genomic_DNA"/>
</dbReference>
<feature type="coiled-coil region" evidence="9">
    <location>
        <begin position="183"/>
        <end position="215"/>
    </location>
</feature>
<dbReference type="OrthoDB" id="5857104at2759"/>
<feature type="domain" description="Helicase C-terminal" evidence="12">
    <location>
        <begin position="592"/>
        <end position="775"/>
    </location>
</feature>
<evidence type="ECO:0000256" key="4">
    <source>
        <dbReference type="ARBA" id="ARBA00022801"/>
    </source>
</evidence>
<dbReference type="Pfam" id="PF00176">
    <property type="entry name" value="SNF2-rel_dom"/>
    <property type="match status" value="1"/>
</dbReference>
<evidence type="ECO:0000256" key="10">
    <source>
        <dbReference type="SAM" id="MobiDB-lite"/>
    </source>
</evidence>
<evidence type="ECO:0000256" key="6">
    <source>
        <dbReference type="ARBA" id="ARBA00022840"/>
    </source>
</evidence>
<keyword evidence="3" id="KW-0547">Nucleotide-binding</keyword>
<evidence type="ECO:0000313" key="13">
    <source>
        <dbReference type="EMBL" id="KAG9390713.1"/>
    </source>
</evidence>
<dbReference type="Gene3D" id="3.40.50.300">
    <property type="entry name" value="P-loop containing nucleotide triphosphate hydrolases"/>
    <property type="match status" value="1"/>
</dbReference>
<reference evidence="13" key="1">
    <citation type="submission" date="2021-05" db="EMBL/GenBank/DDBJ databases">
        <title>A free-living protist that lacks canonical eukaryotic 1 DNA replication and segregation systems.</title>
        <authorList>
            <person name="Salas-Leiva D.E."/>
            <person name="Tromer E.C."/>
            <person name="Curtis B.A."/>
            <person name="Jerlstrom-Hultqvist J."/>
            <person name="Kolisko M."/>
            <person name="Yi Z."/>
            <person name="Salas-Leiva J.S."/>
            <person name="Gallot-Lavallee L."/>
            <person name="Kops G.J.P.L."/>
            <person name="Archibald J.M."/>
            <person name="Simpson A.G.B."/>
            <person name="Roger A.J."/>
        </authorList>
    </citation>
    <scope>NUCLEOTIDE SEQUENCE</scope>
    <source>
        <strain evidence="13">BICM</strain>
    </source>
</reference>
<dbReference type="InterPro" id="IPR049730">
    <property type="entry name" value="SNF2/RAD54-like_C"/>
</dbReference>
<dbReference type="AlphaFoldDB" id="A0A8J6DZH2"/>
<dbReference type="FunFam" id="3.40.50.10810:FF:000015">
    <property type="entry name" value="lymphoid-specific helicase isoform X1"/>
    <property type="match status" value="1"/>
</dbReference>
<accession>A0A8J6DZH2</accession>
<gene>
    <name evidence="13" type="ORF">J8273_6953</name>
</gene>
<feature type="domain" description="Helicase ATP-binding" evidence="11">
    <location>
        <begin position="293"/>
        <end position="458"/>
    </location>
</feature>
<feature type="region of interest" description="Disordered" evidence="10">
    <location>
        <begin position="855"/>
        <end position="891"/>
    </location>
</feature>
<keyword evidence="8" id="KW-0539">Nucleus</keyword>
<proteinExistence type="inferred from homology"/>
<evidence type="ECO:0000256" key="5">
    <source>
        <dbReference type="ARBA" id="ARBA00022806"/>
    </source>
</evidence>
<evidence type="ECO:0000256" key="8">
    <source>
        <dbReference type="ARBA" id="ARBA00023242"/>
    </source>
</evidence>
<dbReference type="PANTHER" id="PTHR10799">
    <property type="entry name" value="SNF2/RAD54 HELICASE FAMILY"/>
    <property type="match status" value="1"/>
</dbReference>
<dbReference type="GO" id="GO:0005634">
    <property type="term" value="C:nucleus"/>
    <property type="evidence" value="ECO:0007669"/>
    <property type="project" value="UniProtKB-SubCell"/>
</dbReference>